<evidence type="ECO:0000256" key="12">
    <source>
        <dbReference type="SAM" id="MobiDB-lite"/>
    </source>
</evidence>
<keyword evidence="10" id="KW-1015">Disulfide bond</keyword>
<dbReference type="eggNOG" id="KOG2805">
    <property type="taxonomic scope" value="Eukaryota"/>
</dbReference>
<dbReference type="FunFam" id="3.40.50.620:FF:000115">
    <property type="entry name" value="tRNA-specific 2-thiouridylase MnmA"/>
    <property type="match status" value="1"/>
</dbReference>
<sequence>MDGGGIRFGAEPEEGEEGGLPKRQQGERRDLKGLKQRVVVGMSGGVDSSVVAMLLHQQGYEVVGVFMRNWDEQDETGSDVCAADTDLEDARRVGYHLGIPVKTVDFSREYWNEVFEPSLQELDRCRTPNMDVACNRFIKFDAFREHALGRMSADFVATGHYARTAPGPGGDWSRPVLRQAEDGNKDQTYFLSGVPSEGLAKVLFPLGGLTKPEVRRLAEEGGLPVARKRESMGVCFVGKRRSWASFISQYLTPSPGNFVCVDTGEVVGRHGGVQLYTVGQKSHLDGMPEKYYVAGLDSDSNSVYVARGADNPSLFARGLSVLASKFSWVAGCPPPELLSGSGSHPSAPSRREATKAGGGPAGVEAPVPTKERQPAAPGGEPIDAGEMEGPPPVLRCEYRSRHRQALLPCGVELLGGGGSGASVPRPVVHVRFDEPAKAIAPGQVVALYKEGICLGGGPILRAEGNCSPALVRSMRPPSSRPAATKNCHAKM</sequence>
<feature type="region of interest" description="Disordered" evidence="12">
    <location>
        <begin position="1"/>
        <end position="28"/>
    </location>
</feature>
<keyword evidence="4" id="KW-0820">tRNA-binding</keyword>
<protein>
    <recommendedName>
        <fullName evidence="3">tRNA-5-taurinomethyluridine 2-sulfurtransferase</fullName>
        <ecNumber evidence="3">2.8.1.14</ecNumber>
    </recommendedName>
</protein>
<dbReference type="HAMAP" id="MF_00144">
    <property type="entry name" value="tRNA_thiouridyl_MnmA"/>
    <property type="match status" value="1"/>
</dbReference>
<evidence type="ECO:0000256" key="7">
    <source>
        <dbReference type="ARBA" id="ARBA00022741"/>
    </source>
</evidence>
<evidence type="ECO:0000256" key="9">
    <source>
        <dbReference type="ARBA" id="ARBA00022884"/>
    </source>
</evidence>
<dbReference type="STRING" id="2880.D8LTT0"/>
<name>D8LTT0_ECTSI</name>
<evidence type="ECO:0000256" key="8">
    <source>
        <dbReference type="ARBA" id="ARBA00022840"/>
    </source>
</evidence>
<dbReference type="AlphaFoldDB" id="D8LTT0"/>
<dbReference type="InterPro" id="IPR046884">
    <property type="entry name" value="MnmA-like_central"/>
</dbReference>
<evidence type="ECO:0000313" key="15">
    <source>
        <dbReference type="EMBL" id="CBN73977.1"/>
    </source>
</evidence>
<dbReference type="PANTHER" id="PTHR11933">
    <property type="entry name" value="TRNA 5-METHYLAMINOMETHYL-2-THIOURIDYLATE -METHYLTRANSFERASE"/>
    <property type="match status" value="1"/>
</dbReference>
<dbReference type="EMBL" id="FN649137">
    <property type="protein sequence ID" value="CBN73977.1"/>
    <property type="molecule type" value="Genomic_DNA"/>
</dbReference>
<dbReference type="InterPro" id="IPR014729">
    <property type="entry name" value="Rossmann-like_a/b/a_fold"/>
</dbReference>
<dbReference type="SUPFAM" id="SSF52402">
    <property type="entry name" value="Adenine nucleotide alpha hydrolases-like"/>
    <property type="match status" value="1"/>
</dbReference>
<evidence type="ECO:0000256" key="2">
    <source>
        <dbReference type="ARBA" id="ARBA00006191"/>
    </source>
</evidence>
<feature type="domain" description="tRNA-specific 2-thiouridylase MnmA-like central" evidence="14">
    <location>
        <begin position="245"/>
        <end position="307"/>
    </location>
</feature>
<dbReference type="GO" id="GO:0005524">
    <property type="term" value="F:ATP binding"/>
    <property type="evidence" value="ECO:0007669"/>
    <property type="project" value="UniProtKB-KW"/>
</dbReference>
<evidence type="ECO:0000256" key="4">
    <source>
        <dbReference type="ARBA" id="ARBA00022555"/>
    </source>
</evidence>
<accession>D8LTT0</accession>
<dbReference type="Gene3D" id="2.30.30.280">
    <property type="entry name" value="Adenine nucleotide alpha hydrolases-like domains"/>
    <property type="match status" value="1"/>
</dbReference>
<keyword evidence="6" id="KW-0819">tRNA processing</keyword>
<evidence type="ECO:0000256" key="11">
    <source>
        <dbReference type="ARBA" id="ARBA00049564"/>
    </source>
</evidence>
<dbReference type="GO" id="GO:0002143">
    <property type="term" value="P:tRNA wobble position uridine thiolation"/>
    <property type="evidence" value="ECO:0007669"/>
    <property type="project" value="TreeGrafter"/>
</dbReference>
<evidence type="ECO:0000256" key="6">
    <source>
        <dbReference type="ARBA" id="ARBA00022694"/>
    </source>
</evidence>
<dbReference type="InParanoid" id="D8LTT0"/>
<evidence type="ECO:0000256" key="1">
    <source>
        <dbReference type="ARBA" id="ARBA00003986"/>
    </source>
</evidence>
<feature type="domain" description="tRNA-specific 2-thiouridylase MnmA-like C-terminal" evidence="13">
    <location>
        <begin position="393"/>
        <end position="459"/>
    </location>
</feature>
<feature type="region of interest" description="Disordered" evidence="12">
    <location>
        <begin position="338"/>
        <end position="391"/>
    </location>
</feature>
<gene>
    <name evidence="15" type="ORF">Esi_0009_0147</name>
</gene>
<keyword evidence="7" id="KW-0547">Nucleotide-binding</keyword>
<dbReference type="NCBIfam" id="TIGR00420">
    <property type="entry name" value="trmU"/>
    <property type="match status" value="1"/>
</dbReference>
<dbReference type="Pfam" id="PF03054">
    <property type="entry name" value="tRNA_Me_trans"/>
    <property type="match status" value="1"/>
</dbReference>
<evidence type="ECO:0000256" key="5">
    <source>
        <dbReference type="ARBA" id="ARBA00022679"/>
    </source>
</evidence>
<evidence type="ECO:0000259" key="14">
    <source>
        <dbReference type="Pfam" id="PF20259"/>
    </source>
</evidence>
<dbReference type="EMBL" id="FN649732">
    <property type="protein sequence ID" value="CBN73977.1"/>
    <property type="molecule type" value="Genomic_DNA"/>
</dbReference>
<dbReference type="OrthoDB" id="3685at2759"/>
<feature type="region of interest" description="Disordered" evidence="12">
    <location>
        <begin position="471"/>
        <end position="491"/>
    </location>
</feature>
<proteinExistence type="inferred from homology"/>
<evidence type="ECO:0000256" key="3">
    <source>
        <dbReference type="ARBA" id="ARBA00011953"/>
    </source>
</evidence>
<dbReference type="NCBIfam" id="NF001138">
    <property type="entry name" value="PRK00143.1"/>
    <property type="match status" value="1"/>
</dbReference>
<keyword evidence="9" id="KW-0694">RNA-binding</keyword>
<evidence type="ECO:0000259" key="13">
    <source>
        <dbReference type="Pfam" id="PF20258"/>
    </source>
</evidence>
<evidence type="ECO:0000313" key="16">
    <source>
        <dbReference type="Proteomes" id="UP000002630"/>
    </source>
</evidence>
<dbReference type="InterPro" id="IPR023382">
    <property type="entry name" value="MnmA-like_central_sf"/>
</dbReference>
<evidence type="ECO:0000256" key="10">
    <source>
        <dbReference type="ARBA" id="ARBA00023157"/>
    </source>
</evidence>
<dbReference type="Gene3D" id="3.40.50.620">
    <property type="entry name" value="HUPs"/>
    <property type="match status" value="1"/>
</dbReference>
<dbReference type="Gene3D" id="2.40.30.10">
    <property type="entry name" value="Translation factors"/>
    <property type="match status" value="1"/>
</dbReference>
<dbReference type="GO" id="GO:0000049">
    <property type="term" value="F:tRNA binding"/>
    <property type="evidence" value="ECO:0007669"/>
    <property type="project" value="UniProtKB-KW"/>
</dbReference>
<dbReference type="PANTHER" id="PTHR11933:SF5">
    <property type="entry name" value="MITOCHONDRIAL TRNA-SPECIFIC 2-THIOURIDYLASE 1"/>
    <property type="match status" value="1"/>
</dbReference>
<dbReference type="InterPro" id="IPR046885">
    <property type="entry name" value="MnmA-like_C"/>
</dbReference>
<dbReference type="EC" id="2.8.1.14" evidence="3"/>
<dbReference type="OMA" id="SFASEYW"/>
<organism evidence="15 16">
    <name type="scientific">Ectocarpus siliculosus</name>
    <name type="common">Brown alga</name>
    <name type="synonym">Conferva siliculosa</name>
    <dbReference type="NCBI Taxonomy" id="2880"/>
    <lineage>
        <taxon>Eukaryota</taxon>
        <taxon>Sar</taxon>
        <taxon>Stramenopiles</taxon>
        <taxon>Ochrophyta</taxon>
        <taxon>PX clade</taxon>
        <taxon>Phaeophyceae</taxon>
        <taxon>Ectocarpales</taxon>
        <taxon>Ectocarpaceae</taxon>
        <taxon>Ectocarpus</taxon>
    </lineage>
</organism>
<comment type="function">
    <text evidence="1">Catalyzes the 2-thiolation of uridine at the wobble position (U34) of mitochondrial tRNA(Lys), tRNA(Glu) and tRNA(Gln). Required for the formation of 5-taurinomethyl-2-thiouridine (tm5s2U) of mitochondrial tRNA(Lys), tRNA(Glu), and tRNA(Gln) at the wobble position. ATP is required to activate the C2 atom of the wobble base.</text>
</comment>
<dbReference type="GO" id="GO:0061708">
    <property type="term" value="F:tRNA-5-taurinomethyluridine 2-sulfurtransferase"/>
    <property type="evidence" value="ECO:0007669"/>
    <property type="project" value="UniProtKB-EC"/>
</dbReference>
<dbReference type="InterPro" id="IPR004506">
    <property type="entry name" value="MnmA-like"/>
</dbReference>
<comment type="similarity">
    <text evidence="2">Belongs to the MnmA/TRMU family.</text>
</comment>
<keyword evidence="8" id="KW-0067">ATP-binding</keyword>
<keyword evidence="5" id="KW-0808">Transferase</keyword>
<comment type="catalytic activity">
    <reaction evidence="11">
        <text>5-taurinomethyluridine(34) in tRNA + S-sulfanyl-L-cysteinyl-[protein] + AH2 + ATP = 5-taurinomethyl-2-thiouridine(34) in tRNA + L-cysteinyl-[protein] + A + AMP + diphosphate + H(+)</text>
        <dbReference type="Rhea" id="RHEA:47040"/>
        <dbReference type="Rhea" id="RHEA-COMP:10131"/>
        <dbReference type="Rhea" id="RHEA-COMP:11726"/>
        <dbReference type="Rhea" id="RHEA-COMP:11732"/>
        <dbReference type="Rhea" id="RHEA-COMP:11733"/>
        <dbReference type="ChEBI" id="CHEBI:13193"/>
        <dbReference type="ChEBI" id="CHEBI:15378"/>
        <dbReference type="ChEBI" id="CHEBI:17499"/>
        <dbReference type="ChEBI" id="CHEBI:29950"/>
        <dbReference type="ChEBI" id="CHEBI:30616"/>
        <dbReference type="ChEBI" id="CHEBI:33019"/>
        <dbReference type="ChEBI" id="CHEBI:61963"/>
        <dbReference type="ChEBI" id="CHEBI:87171"/>
        <dbReference type="ChEBI" id="CHEBI:87172"/>
        <dbReference type="ChEBI" id="CHEBI:456215"/>
        <dbReference type="EC" id="2.8.1.14"/>
    </reaction>
</comment>
<reference evidence="15 16" key="1">
    <citation type="journal article" date="2010" name="Nature">
        <title>The Ectocarpus genome and the independent evolution of multicellularity in brown algae.</title>
        <authorList>
            <person name="Cock J.M."/>
            <person name="Sterck L."/>
            <person name="Rouze P."/>
            <person name="Scornet D."/>
            <person name="Allen A.E."/>
            <person name="Amoutzias G."/>
            <person name="Anthouard V."/>
            <person name="Artiguenave F."/>
            <person name="Aury J.M."/>
            <person name="Badger J.H."/>
            <person name="Beszteri B."/>
            <person name="Billiau K."/>
            <person name="Bonnet E."/>
            <person name="Bothwell J.H."/>
            <person name="Bowler C."/>
            <person name="Boyen C."/>
            <person name="Brownlee C."/>
            <person name="Carrano C.J."/>
            <person name="Charrier B."/>
            <person name="Cho G.Y."/>
            <person name="Coelho S.M."/>
            <person name="Collen J."/>
            <person name="Corre E."/>
            <person name="Da Silva C."/>
            <person name="Delage L."/>
            <person name="Delaroque N."/>
            <person name="Dittami S.M."/>
            <person name="Doulbeau S."/>
            <person name="Elias M."/>
            <person name="Farnham G."/>
            <person name="Gachon C.M."/>
            <person name="Gschloessl B."/>
            <person name="Heesch S."/>
            <person name="Jabbari K."/>
            <person name="Jubin C."/>
            <person name="Kawai H."/>
            <person name="Kimura K."/>
            <person name="Kloareg B."/>
            <person name="Kupper F.C."/>
            <person name="Lang D."/>
            <person name="Le Bail A."/>
            <person name="Leblanc C."/>
            <person name="Lerouge P."/>
            <person name="Lohr M."/>
            <person name="Lopez P.J."/>
            <person name="Martens C."/>
            <person name="Maumus F."/>
            <person name="Michel G."/>
            <person name="Miranda-Saavedra D."/>
            <person name="Morales J."/>
            <person name="Moreau H."/>
            <person name="Motomura T."/>
            <person name="Nagasato C."/>
            <person name="Napoli C.A."/>
            <person name="Nelson D.R."/>
            <person name="Nyvall-Collen P."/>
            <person name="Peters A.F."/>
            <person name="Pommier C."/>
            <person name="Potin P."/>
            <person name="Poulain J."/>
            <person name="Quesneville H."/>
            <person name="Read B."/>
            <person name="Rensing S.A."/>
            <person name="Ritter A."/>
            <person name="Rousvoal S."/>
            <person name="Samanta M."/>
            <person name="Samson G."/>
            <person name="Schroeder D.C."/>
            <person name="Segurens B."/>
            <person name="Strittmatter M."/>
            <person name="Tonon T."/>
            <person name="Tregear J.W."/>
            <person name="Valentin K."/>
            <person name="von Dassow P."/>
            <person name="Yamagishi T."/>
            <person name="Van de Peer Y."/>
            <person name="Wincker P."/>
        </authorList>
    </citation>
    <scope>NUCLEOTIDE SEQUENCE [LARGE SCALE GENOMIC DNA]</scope>
    <source>
        <strain evidence="16">Ec32 / CCAP1310/4</strain>
    </source>
</reference>
<dbReference type="Proteomes" id="UP000002630">
    <property type="component" value="Linkage Group LG07"/>
</dbReference>
<dbReference type="CDD" id="cd01998">
    <property type="entry name" value="MnmA_TRMU-like"/>
    <property type="match status" value="1"/>
</dbReference>
<keyword evidence="16" id="KW-1185">Reference proteome</keyword>
<dbReference type="FunFam" id="2.30.30.280:FF:000001">
    <property type="entry name" value="tRNA-specific 2-thiouridylase MnmA"/>
    <property type="match status" value="1"/>
</dbReference>
<dbReference type="Pfam" id="PF20259">
    <property type="entry name" value="tRNA_Me_trans_M"/>
    <property type="match status" value="1"/>
</dbReference>
<dbReference type="Pfam" id="PF20258">
    <property type="entry name" value="tRNA_Me_trans_C"/>
    <property type="match status" value="1"/>
</dbReference>